<dbReference type="Proteomes" id="UP000648663">
    <property type="component" value="Unassembled WGS sequence"/>
</dbReference>
<evidence type="ECO:0000313" key="2">
    <source>
        <dbReference type="EMBL" id="GGL82599.1"/>
    </source>
</evidence>
<organism evidence="2 3">
    <name type="scientific">Modestobacter marinus</name>
    <dbReference type="NCBI Taxonomy" id="477641"/>
    <lineage>
        <taxon>Bacteria</taxon>
        <taxon>Bacillati</taxon>
        <taxon>Actinomycetota</taxon>
        <taxon>Actinomycetes</taxon>
        <taxon>Geodermatophilales</taxon>
        <taxon>Geodermatophilaceae</taxon>
        <taxon>Modestobacter</taxon>
    </lineage>
</organism>
<reference evidence="3" key="1">
    <citation type="journal article" date="2019" name="Int. J. Syst. Evol. Microbiol.">
        <title>The Global Catalogue of Microorganisms (GCM) 10K type strain sequencing project: providing services to taxonomists for standard genome sequencing and annotation.</title>
        <authorList>
            <consortium name="The Broad Institute Genomics Platform"/>
            <consortium name="The Broad Institute Genome Sequencing Center for Infectious Disease"/>
            <person name="Wu L."/>
            <person name="Ma J."/>
        </authorList>
    </citation>
    <scope>NUCLEOTIDE SEQUENCE [LARGE SCALE GENOMIC DNA]</scope>
    <source>
        <strain evidence="3">CGMCC 4.5581</strain>
    </source>
</reference>
<evidence type="ECO:0008006" key="4">
    <source>
        <dbReference type="Google" id="ProtNLM"/>
    </source>
</evidence>
<comment type="caution">
    <text evidence="2">The sequence shown here is derived from an EMBL/GenBank/DDBJ whole genome shotgun (WGS) entry which is preliminary data.</text>
</comment>
<name>A0ABQ2G9R1_9ACTN</name>
<evidence type="ECO:0000256" key="1">
    <source>
        <dbReference type="SAM" id="SignalP"/>
    </source>
</evidence>
<feature type="chain" id="PRO_5046298044" description="Lipoprotein" evidence="1">
    <location>
        <begin position="26"/>
        <end position="168"/>
    </location>
</feature>
<dbReference type="EMBL" id="BMMI01000010">
    <property type="protein sequence ID" value="GGL82599.1"/>
    <property type="molecule type" value="Genomic_DNA"/>
</dbReference>
<accession>A0ABQ2G9R1</accession>
<proteinExistence type="predicted"/>
<sequence>MVMQRKQIFFVRVGLLAAVAVAVLAACGVSLSSGASDDRPDFATIQTAAESLPAPTDARRYPERDELRRDDSCLDAACPFVRRAYLAPIPAGQVTAFAEKIVTTAGYELLRATDPDCDPERLTCFARARAGGIEVAASVLPLGAVSQPEEAAPAGHVWRLVYLDAHAQ</sequence>
<keyword evidence="3" id="KW-1185">Reference proteome</keyword>
<keyword evidence="1" id="KW-0732">Signal</keyword>
<dbReference type="PROSITE" id="PS51257">
    <property type="entry name" value="PROKAR_LIPOPROTEIN"/>
    <property type="match status" value="1"/>
</dbReference>
<evidence type="ECO:0000313" key="3">
    <source>
        <dbReference type="Proteomes" id="UP000648663"/>
    </source>
</evidence>
<feature type="signal peptide" evidence="1">
    <location>
        <begin position="1"/>
        <end position="25"/>
    </location>
</feature>
<gene>
    <name evidence="2" type="ORF">GCM10011589_43810</name>
</gene>
<protein>
    <recommendedName>
        <fullName evidence="4">Lipoprotein</fullName>
    </recommendedName>
</protein>